<protein>
    <submittedName>
        <fullName evidence="2">Uncharacterized protein</fullName>
    </submittedName>
</protein>
<keyword evidence="1" id="KW-1133">Transmembrane helix</keyword>
<feature type="transmembrane region" description="Helical" evidence="1">
    <location>
        <begin position="12"/>
        <end position="32"/>
    </location>
</feature>
<keyword evidence="1" id="KW-0472">Membrane</keyword>
<dbReference type="HOGENOM" id="CLU_1214118_0_0_0"/>
<feature type="transmembrane region" description="Helical" evidence="1">
    <location>
        <begin position="127"/>
        <end position="147"/>
    </location>
</feature>
<feature type="transmembrane region" description="Helical" evidence="1">
    <location>
        <begin position="199"/>
        <end position="220"/>
    </location>
</feature>
<organism evidence="2 3">
    <name type="scientific">Sebaldella termitidis (strain ATCC 33386 / NCTC 11300)</name>
    <dbReference type="NCBI Taxonomy" id="526218"/>
    <lineage>
        <taxon>Bacteria</taxon>
        <taxon>Fusobacteriati</taxon>
        <taxon>Fusobacteriota</taxon>
        <taxon>Fusobacteriia</taxon>
        <taxon>Fusobacteriales</taxon>
        <taxon>Leptotrichiaceae</taxon>
        <taxon>Sebaldella</taxon>
    </lineage>
</organism>
<sequence length="228" mass="26591">MNRLVQFYFRETKGFIILLTGFYILFNIMSVISRRAHGLPAIGVMILSIILVIFIIKFNLYDTGKETFTLVSMTDSTPEKILLSKLIVSYILVLIVVIAEYVFFLVYKMTVVNHFAFSWESMLMFPVKILFFTTLAVSYISYFMIWIKSFSISRIWRKVITAGAVIGWFVINGMIRHNVLIFSTDTVRSGRHFGGDRLGLWSIIWHLSFCIIFFLITVYLQRKKIDQI</sequence>
<evidence type="ECO:0000313" key="3">
    <source>
        <dbReference type="Proteomes" id="UP000000845"/>
    </source>
</evidence>
<dbReference type="AlphaFoldDB" id="D1AL46"/>
<evidence type="ECO:0000313" key="2">
    <source>
        <dbReference type="EMBL" id="ACZ09189.1"/>
    </source>
</evidence>
<reference evidence="2 3" key="2">
    <citation type="journal article" date="2010" name="Stand. Genomic Sci.">
        <title>Complete genome sequence of Sebaldella termitidis type strain (NCTC 11300).</title>
        <authorList>
            <person name="Harmon-Smith M."/>
            <person name="Celia L."/>
            <person name="Chertkov O."/>
            <person name="Lapidus A."/>
            <person name="Copeland A."/>
            <person name="Glavina Del Rio T."/>
            <person name="Nolan M."/>
            <person name="Lucas S."/>
            <person name="Tice H."/>
            <person name="Cheng J.F."/>
            <person name="Han C."/>
            <person name="Detter J.C."/>
            <person name="Bruce D."/>
            <person name="Goodwin L."/>
            <person name="Pitluck S."/>
            <person name="Pati A."/>
            <person name="Liolios K."/>
            <person name="Ivanova N."/>
            <person name="Mavromatis K."/>
            <person name="Mikhailova N."/>
            <person name="Chen A."/>
            <person name="Palaniappan K."/>
            <person name="Land M."/>
            <person name="Hauser L."/>
            <person name="Chang Y.J."/>
            <person name="Jeffries C.D."/>
            <person name="Brettin T."/>
            <person name="Goker M."/>
            <person name="Beck B."/>
            <person name="Bristow J."/>
            <person name="Eisen J.A."/>
            <person name="Markowitz V."/>
            <person name="Hugenholtz P."/>
            <person name="Kyrpides N.C."/>
            <person name="Klenk H.P."/>
            <person name="Chen F."/>
        </authorList>
    </citation>
    <scope>NUCLEOTIDE SEQUENCE [LARGE SCALE GENOMIC DNA]</scope>
    <source>
        <strain evidence="3">ATCC 33386 / NCTC 11300</strain>
    </source>
</reference>
<proteinExistence type="predicted"/>
<feature type="transmembrane region" description="Helical" evidence="1">
    <location>
        <begin position="159"/>
        <end position="179"/>
    </location>
</feature>
<dbReference type="KEGG" id="str:Sterm_2335"/>
<evidence type="ECO:0000256" key="1">
    <source>
        <dbReference type="SAM" id="Phobius"/>
    </source>
</evidence>
<keyword evidence="1" id="KW-0812">Transmembrane</keyword>
<gene>
    <name evidence="2" type="ordered locus">Sterm_2335</name>
</gene>
<name>D1AL46_SEBTE</name>
<feature type="transmembrane region" description="Helical" evidence="1">
    <location>
        <begin position="38"/>
        <end position="61"/>
    </location>
</feature>
<accession>D1AL46</accession>
<dbReference type="RefSeq" id="WP_012861783.1">
    <property type="nucleotide sequence ID" value="NC_013517.1"/>
</dbReference>
<keyword evidence="3" id="KW-1185">Reference proteome</keyword>
<dbReference type="STRING" id="526218.Sterm_2335"/>
<reference evidence="3" key="1">
    <citation type="submission" date="2009-09" db="EMBL/GenBank/DDBJ databases">
        <title>The complete chromosome of Sebaldella termitidis ATCC 33386.</title>
        <authorList>
            <consortium name="US DOE Joint Genome Institute (JGI-PGF)"/>
            <person name="Lucas S."/>
            <person name="Copeland A."/>
            <person name="Lapidus A."/>
            <person name="Glavina del Rio T."/>
            <person name="Dalin E."/>
            <person name="Tice H."/>
            <person name="Bruce D."/>
            <person name="Goodwin L."/>
            <person name="Pitluck S."/>
            <person name="Kyrpides N."/>
            <person name="Mavromatis K."/>
            <person name="Ivanova N."/>
            <person name="Mikhailova N."/>
            <person name="Sims D."/>
            <person name="Meincke L."/>
            <person name="Brettin T."/>
            <person name="Detter J.C."/>
            <person name="Han C."/>
            <person name="Larimer F."/>
            <person name="Land M."/>
            <person name="Hauser L."/>
            <person name="Markowitz V."/>
            <person name="Cheng J.F."/>
            <person name="Hugenholtz P."/>
            <person name="Woyke T."/>
            <person name="Wu D."/>
            <person name="Eisen J.A."/>
        </authorList>
    </citation>
    <scope>NUCLEOTIDE SEQUENCE [LARGE SCALE GENOMIC DNA]</scope>
    <source>
        <strain evidence="3">ATCC 33386 / NCTC 11300</strain>
    </source>
</reference>
<feature type="transmembrane region" description="Helical" evidence="1">
    <location>
        <begin position="82"/>
        <end position="107"/>
    </location>
</feature>
<dbReference type="Proteomes" id="UP000000845">
    <property type="component" value="Chromosome"/>
</dbReference>
<dbReference type="EMBL" id="CP001739">
    <property type="protein sequence ID" value="ACZ09189.1"/>
    <property type="molecule type" value="Genomic_DNA"/>
</dbReference>